<evidence type="ECO:0000256" key="1">
    <source>
        <dbReference type="ARBA" id="ARBA00023125"/>
    </source>
</evidence>
<dbReference type="OrthoDB" id="9808360at2"/>
<evidence type="ECO:0000313" key="3">
    <source>
        <dbReference type="Proteomes" id="UP000003374"/>
    </source>
</evidence>
<dbReference type="GO" id="GO:0005829">
    <property type="term" value="C:cytosol"/>
    <property type="evidence" value="ECO:0007669"/>
    <property type="project" value="TreeGrafter"/>
</dbReference>
<dbReference type="GO" id="GO:0003700">
    <property type="term" value="F:DNA-binding transcription factor activity"/>
    <property type="evidence" value="ECO:0007669"/>
    <property type="project" value="TreeGrafter"/>
</dbReference>
<dbReference type="NCBIfam" id="TIGR00738">
    <property type="entry name" value="rrf2_super"/>
    <property type="match status" value="1"/>
</dbReference>
<dbReference type="GO" id="GO:0003677">
    <property type="term" value="F:DNA binding"/>
    <property type="evidence" value="ECO:0007669"/>
    <property type="project" value="UniProtKB-KW"/>
</dbReference>
<accession>A4BUX3</accession>
<dbReference type="HOGENOM" id="CLU_107144_0_0_6"/>
<dbReference type="STRING" id="314278.NB231_07035"/>
<keyword evidence="3" id="KW-1185">Reference proteome</keyword>
<proteinExistence type="predicted"/>
<evidence type="ECO:0000313" key="2">
    <source>
        <dbReference type="EMBL" id="EAR20487.1"/>
    </source>
</evidence>
<dbReference type="Proteomes" id="UP000003374">
    <property type="component" value="Unassembled WGS sequence"/>
</dbReference>
<gene>
    <name evidence="2" type="ORF">NB231_07035</name>
</gene>
<dbReference type="EMBL" id="AAOF01000021">
    <property type="protein sequence ID" value="EAR20487.1"/>
    <property type="molecule type" value="Genomic_DNA"/>
</dbReference>
<sequence length="155" mass="16729">MKLSTKGRYAVTAMLDLALHENRGPVILADISQGQGISLSYLEQLFARLRRARLVTGVRGPGGGYRLARPAQVITVADVIVAVDDNGDALGGYEGKLNGAHCLTHDLWSELSAQIYDFLNGITLADLASESSIRVLARTETAQRTSDVLFDPQEC</sequence>
<keyword evidence="1" id="KW-0238">DNA-binding</keyword>
<name>A4BUX3_9GAMM</name>
<dbReference type="FunFam" id="1.10.10.10:FF:000026">
    <property type="entry name" value="HTH-type transcriptional regulator IscR"/>
    <property type="match status" value="1"/>
</dbReference>
<dbReference type="AlphaFoldDB" id="A4BUX3"/>
<dbReference type="InterPro" id="IPR036390">
    <property type="entry name" value="WH_DNA-bd_sf"/>
</dbReference>
<protein>
    <submittedName>
        <fullName evidence="2">Iron-sulfur cluster assembly transcription factor IscR</fullName>
    </submittedName>
</protein>
<organism evidence="2 3">
    <name type="scientific">Nitrococcus mobilis Nb-231</name>
    <dbReference type="NCBI Taxonomy" id="314278"/>
    <lineage>
        <taxon>Bacteria</taxon>
        <taxon>Pseudomonadati</taxon>
        <taxon>Pseudomonadota</taxon>
        <taxon>Gammaproteobacteria</taxon>
        <taxon>Chromatiales</taxon>
        <taxon>Ectothiorhodospiraceae</taxon>
        <taxon>Nitrococcus</taxon>
    </lineage>
</organism>
<comment type="caution">
    <text evidence="2">The sequence shown here is derived from an EMBL/GenBank/DDBJ whole genome shotgun (WGS) entry which is preliminary data.</text>
</comment>
<dbReference type="Pfam" id="PF02082">
    <property type="entry name" value="Rrf2"/>
    <property type="match status" value="1"/>
</dbReference>
<dbReference type="PROSITE" id="PS51197">
    <property type="entry name" value="HTH_RRF2_2"/>
    <property type="match status" value="1"/>
</dbReference>
<dbReference type="InterPro" id="IPR000944">
    <property type="entry name" value="Tscrpt_reg_Rrf2"/>
</dbReference>
<reference evidence="2 3" key="1">
    <citation type="submission" date="2006-02" db="EMBL/GenBank/DDBJ databases">
        <authorList>
            <person name="Waterbury J."/>
            <person name="Ferriera S."/>
            <person name="Johnson J."/>
            <person name="Kravitz S."/>
            <person name="Halpern A."/>
            <person name="Remington K."/>
            <person name="Beeson K."/>
            <person name="Tran B."/>
            <person name="Rogers Y.-H."/>
            <person name="Friedman R."/>
            <person name="Venter J.C."/>
        </authorList>
    </citation>
    <scope>NUCLEOTIDE SEQUENCE [LARGE SCALE GENOMIC DNA]</scope>
    <source>
        <strain evidence="2 3">Nb-231</strain>
    </source>
</reference>
<dbReference type="InterPro" id="IPR036388">
    <property type="entry name" value="WH-like_DNA-bd_sf"/>
</dbReference>
<dbReference type="SUPFAM" id="SSF46785">
    <property type="entry name" value="Winged helix' DNA-binding domain"/>
    <property type="match status" value="1"/>
</dbReference>
<dbReference type="PANTHER" id="PTHR33221">
    <property type="entry name" value="WINGED HELIX-TURN-HELIX TRANSCRIPTIONAL REGULATOR, RRF2 FAMILY"/>
    <property type="match status" value="1"/>
</dbReference>
<dbReference type="Gene3D" id="1.10.10.10">
    <property type="entry name" value="Winged helix-like DNA-binding domain superfamily/Winged helix DNA-binding domain"/>
    <property type="match status" value="1"/>
</dbReference>
<dbReference type="PANTHER" id="PTHR33221:SF5">
    <property type="entry name" value="HTH-TYPE TRANSCRIPTIONAL REGULATOR ISCR"/>
    <property type="match status" value="1"/>
</dbReference>
<dbReference type="RefSeq" id="WP_005000846.1">
    <property type="nucleotide sequence ID" value="NZ_CH672427.1"/>
</dbReference>
<dbReference type="eggNOG" id="COG1959">
    <property type="taxonomic scope" value="Bacteria"/>
</dbReference>